<dbReference type="InterPro" id="IPR007484">
    <property type="entry name" value="Peptidase_M28"/>
</dbReference>
<keyword evidence="3 9" id="KW-0645">Protease</keyword>
<dbReference type="PANTHER" id="PTHR12147">
    <property type="entry name" value="METALLOPEPTIDASE M28 FAMILY MEMBER"/>
    <property type="match status" value="1"/>
</dbReference>
<evidence type="ECO:0000256" key="6">
    <source>
        <dbReference type="ARBA" id="ARBA00022801"/>
    </source>
</evidence>
<name>A0ABP0EM56_9ASCO</name>
<comment type="cofactor">
    <cofactor evidence="1">
        <name>Zn(2+)</name>
        <dbReference type="ChEBI" id="CHEBI:29105"/>
    </cofactor>
</comment>
<feature type="signal peptide" evidence="9">
    <location>
        <begin position="1"/>
        <end position="16"/>
    </location>
</feature>
<dbReference type="CDD" id="cd03879">
    <property type="entry name" value="M28_AAP"/>
    <property type="match status" value="1"/>
</dbReference>
<keyword evidence="12" id="KW-1185">Reference proteome</keyword>
<feature type="chain" id="PRO_5044984545" description="Peptide hydrolase" evidence="9">
    <location>
        <begin position="17"/>
        <end position="422"/>
    </location>
</feature>
<dbReference type="Pfam" id="PF04389">
    <property type="entry name" value="Peptidase_M28"/>
    <property type="match status" value="1"/>
</dbReference>
<feature type="domain" description="Peptidase M28" evidence="10">
    <location>
        <begin position="196"/>
        <end position="407"/>
    </location>
</feature>
<keyword evidence="5 9" id="KW-0732">Signal</keyword>
<evidence type="ECO:0000256" key="7">
    <source>
        <dbReference type="ARBA" id="ARBA00022833"/>
    </source>
</evidence>
<dbReference type="PANTHER" id="PTHR12147:SF56">
    <property type="entry name" value="AMINOPEPTIDASE YDR415C-RELATED"/>
    <property type="match status" value="1"/>
</dbReference>
<dbReference type="SUPFAM" id="SSF53187">
    <property type="entry name" value="Zn-dependent exopeptidases"/>
    <property type="match status" value="1"/>
</dbReference>
<comment type="similarity">
    <text evidence="8">Belongs to the peptidase M28 family. M28E subfamily.</text>
</comment>
<dbReference type="Proteomes" id="UP001497600">
    <property type="component" value="Chromosome G"/>
</dbReference>
<keyword evidence="4 9" id="KW-0479">Metal-binding</keyword>
<evidence type="ECO:0000313" key="12">
    <source>
        <dbReference type="Proteomes" id="UP001497600"/>
    </source>
</evidence>
<evidence type="ECO:0000313" key="11">
    <source>
        <dbReference type="EMBL" id="CAK7917996.1"/>
    </source>
</evidence>
<organism evidence="11 12">
    <name type="scientific">[Candida] anglica</name>
    <dbReference type="NCBI Taxonomy" id="148631"/>
    <lineage>
        <taxon>Eukaryota</taxon>
        <taxon>Fungi</taxon>
        <taxon>Dikarya</taxon>
        <taxon>Ascomycota</taxon>
        <taxon>Saccharomycotina</taxon>
        <taxon>Pichiomycetes</taxon>
        <taxon>Debaryomycetaceae</taxon>
        <taxon>Kurtzmaniella</taxon>
    </lineage>
</organism>
<evidence type="ECO:0000256" key="8">
    <source>
        <dbReference type="ARBA" id="ARBA00043962"/>
    </source>
</evidence>
<dbReference type="EC" id="3.4.-.-" evidence="9"/>
<dbReference type="EMBL" id="OZ004259">
    <property type="protein sequence ID" value="CAK7917996.1"/>
    <property type="molecule type" value="Genomic_DNA"/>
</dbReference>
<evidence type="ECO:0000259" key="10">
    <source>
        <dbReference type="Pfam" id="PF04389"/>
    </source>
</evidence>
<evidence type="ECO:0000256" key="3">
    <source>
        <dbReference type="ARBA" id="ARBA00022670"/>
    </source>
</evidence>
<accession>A0ABP0EM56</accession>
<keyword evidence="7 9" id="KW-0862">Zinc</keyword>
<sequence>MRIASATLLLPLQVYGFHLFGAANQLGSLLKGFSSEEPCLIKLGPNQYELVTEEQKFKYRRENIKFIDVTSHVSIEEAVSQGMIVGPVQESMLQQLLTIGSKQLKSIEKPAKYQYPSEAQQEKLVSPLFPDISIDSMRENLGNFTSFFNRFFKSETGLESAIWLQGTINDIVSPVAVEKGVTVTPFHHDKWDQFSIIVSIPGKNKSKSGKGNIVVIGSHQDSVNLLFPNLMRAPGADDDGSGTVTCLEALRLIIGQYNSGDFVPENTLEFHFYSAEEGGLLGSIDVFTSYKNAGEKVVAMLQQDMTGYTARVADNGVEPHMGLIVDYTSPELNNFVKLMIDTYCDIPYHETNCGYACSDHASASENGYPSSFVIESEMKLSNNYIHSILDTIDRIDWEHVKEHVKLTVGFAVELSSTKITDA</sequence>
<evidence type="ECO:0000256" key="4">
    <source>
        <dbReference type="ARBA" id="ARBA00022723"/>
    </source>
</evidence>
<dbReference type="InterPro" id="IPR045175">
    <property type="entry name" value="M28_fam"/>
</dbReference>
<gene>
    <name evidence="11" type="ORF">CAAN4_G11210</name>
</gene>
<dbReference type="Gene3D" id="3.40.630.10">
    <property type="entry name" value="Zn peptidases"/>
    <property type="match status" value="1"/>
</dbReference>
<keyword evidence="2" id="KW-0031">Aminopeptidase</keyword>
<reference evidence="11 12" key="1">
    <citation type="submission" date="2024-01" db="EMBL/GenBank/DDBJ databases">
        <authorList>
            <consortium name="Genoscope - CEA"/>
            <person name="William W."/>
        </authorList>
    </citation>
    <scope>NUCLEOTIDE SEQUENCE [LARGE SCALE GENOMIC DNA]</scope>
    <source>
        <strain evidence="11 12">29B2s-10</strain>
    </source>
</reference>
<evidence type="ECO:0000256" key="1">
    <source>
        <dbReference type="ARBA" id="ARBA00001947"/>
    </source>
</evidence>
<evidence type="ECO:0000256" key="9">
    <source>
        <dbReference type="RuleBase" id="RU361240"/>
    </source>
</evidence>
<proteinExistence type="inferred from homology"/>
<evidence type="ECO:0000256" key="5">
    <source>
        <dbReference type="ARBA" id="ARBA00022729"/>
    </source>
</evidence>
<evidence type="ECO:0000256" key="2">
    <source>
        <dbReference type="ARBA" id="ARBA00022438"/>
    </source>
</evidence>
<protein>
    <recommendedName>
        <fullName evidence="9">Peptide hydrolase</fullName>
        <ecNumber evidence="9">3.4.-.-</ecNumber>
    </recommendedName>
</protein>
<keyword evidence="6 9" id="KW-0378">Hydrolase</keyword>